<proteinExistence type="predicted"/>
<dbReference type="SMART" id="SM00139">
    <property type="entry name" value="MyTH4"/>
    <property type="match status" value="1"/>
</dbReference>
<protein>
    <recommendedName>
        <fullName evidence="1">MyTH4 domain-containing protein</fullName>
    </recommendedName>
</protein>
<reference evidence="2" key="5">
    <citation type="submission" date="2025-09" db="UniProtKB">
        <authorList>
            <consortium name="Ensembl"/>
        </authorList>
    </citation>
    <scope>IDENTIFICATION</scope>
</reference>
<dbReference type="Pfam" id="PF00784">
    <property type="entry name" value="MyTH4"/>
    <property type="match status" value="1"/>
</dbReference>
<dbReference type="PROSITE" id="PS51016">
    <property type="entry name" value="MYTH4"/>
    <property type="match status" value="1"/>
</dbReference>
<dbReference type="InterPro" id="IPR000857">
    <property type="entry name" value="MyTH4_dom"/>
</dbReference>
<dbReference type="GO" id="GO:0005856">
    <property type="term" value="C:cytoskeleton"/>
    <property type="evidence" value="ECO:0007669"/>
    <property type="project" value="InterPro"/>
</dbReference>
<reference evidence="2" key="3">
    <citation type="submission" date="2020-05" db="EMBL/GenBank/DDBJ databases">
        <title>Electrophorus electricus (electric eel) genome, fEleEle1, primary haplotype.</title>
        <authorList>
            <person name="Myers G."/>
            <person name="Meyer A."/>
            <person name="Fedrigo O."/>
            <person name="Formenti G."/>
            <person name="Rhie A."/>
            <person name="Tracey A."/>
            <person name="Sims Y."/>
            <person name="Jarvis E.D."/>
        </authorList>
    </citation>
    <scope>NUCLEOTIDE SEQUENCE [LARGE SCALE GENOMIC DNA]</scope>
</reference>
<dbReference type="AlphaFoldDB" id="A0A4W4GAQ2"/>
<dbReference type="Gene3D" id="1.25.40.530">
    <property type="entry name" value="MyTH4 domain"/>
    <property type="match status" value="1"/>
</dbReference>
<accession>A0A4W4GAQ2</accession>
<reference evidence="3" key="2">
    <citation type="journal article" date="2017" name="Sci. Adv.">
        <title>A tail of two voltages: Proteomic comparison of the three electric organs of the electric eel.</title>
        <authorList>
            <person name="Traeger L.L."/>
            <person name="Sabat G."/>
            <person name="Barrett-Wilt G.A."/>
            <person name="Wells G.B."/>
            <person name="Sussman M.R."/>
        </authorList>
    </citation>
    <scope>NUCLEOTIDE SEQUENCE [LARGE SCALE GENOMIC DNA]</scope>
</reference>
<gene>
    <name evidence="2" type="primary">DOP1A</name>
</gene>
<organism evidence="2 3">
    <name type="scientific">Electrophorus electricus</name>
    <name type="common">Electric eel</name>
    <name type="synonym">Gymnotus electricus</name>
    <dbReference type="NCBI Taxonomy" id="8005"/>
    <lineage>
        <taxon>Eukaryota</taxon>
        <taxon>Metazoa</taxon>
        <taxon>Chordata</taxon>
        <taxon>Craniata</taxon>
        <taxon>Vertebrata</taxon>
        <taxon>Euteleostomi</taxon>
        <taxon>Actinopterygii</taxon>
        <taxon>Neopterygii</taxon>
        <taxon>Teleostei</taxon>
        <taxon>Ostariophysi</taxon>
        <taxon>Gymnotiformes</taxon>
        <taxon>Gymnotoidei</taxon>
        <taxon>Gymnotidae</taxon>
        <taxon>Electrophorus</taxon>
    </lineage>
</organism>
<evidence type="ECO:0000313" key="2">
    <source>
        <dbReference type="Ensembl" id="ENSEEEP00000034583.2"/>
    </source>
</evidence>
<reference evidence="2" key="4">
    <citation type="submission" date="2025-08" db="UniProtKB">
        <authorList>
            <consortium name="Ensembl"/>
        </authorList>
    </citation>
    <scope>IDENTIFICATION</scope>
</reference>
<evidence type="ECO:0000259" key="1">
    <source>
        <dbReference type="PROSITE" id="PS51016"/>
    </source>
</evidence>
<dbReference type="GeneTree" id="ENSGT00930000151032"/>
<feature type="domain" description="MyTH4" evidence="1">
    <location>
        <begin position="1"/>
        <end position="113"/>
    </location>
</feature>
<reference evidence="3" key="1">
    <citation type="journal article" date="2014" name="Science">
        <title>Nonhuman genetics. Genomic basis for the convergent evolution of electric organs.</title>
        <authorList>
            <person name="Gallant J.R."/>
            <person name="Traeger L.L."/>
            <person name="Volkening J.D."/>
            <person name="Moffett H."/>
            <person name="Chen P.H."/>
            <person name="Novina C.D."/>
            <person name="Phillips G.N.Jr."/>
            <person name="Anand R."/>
            <person name="Wells G.B."/>
            <person name="Pinch M."/>
            <person name="Guth R."/>
            <person name="Unguez G.A."/>
            <person name="Albert J.S."/>
            <person name="Zakon H.H."/>
            <person name="Samanta M.P."/>
            <person name="Sussman M.R."/>
        </authorList>
    </citation>
    <scope>NUCLEOTIDE SEQUENCE [LARGE SCALE GENOMIC DNA]</scope>
</reference>
<sequence length="318" mass="36103">SLILYSDNELNVLGVQCFIRDLNALVVCWCRVVEHVKHFCVGCLYRESCARGWLLLHLVTGFFPCSNTLLPYMKRQLQSCSLDPSHPYHGKQRSLTYGGRRHIPSQAELEALLVSSNVWGNASNVLKSMCSPLVSYENFPQCLLFICSICTSFLDGEVRPIHPDEYPFDFLLDDGSIVFSFHRLAWQHPLHFDNDLYIEFHYQLALAHYLDGKLLLSGNSSSVQQQVAELAALQHLVMVKVILVTCVQYQSHDLLATLSLQITALTIPLEQVRSLRTLLPKKEKVPGVEINYGNASQVKTITFYLKQVQNLQDKKCNC</sequence>
<dbReference type="InterPro" id="IPR038185">
    <property type="entry name" value="MyTH4_dom_sf"/>
</dbReference>
<keyword evidence="3" id="KW-1185">Reference proteome</keyword>
<name>A0A4W4GAQ2_ELEEL</name>
<dbReference type="Ensembl" id="ENSEEET00000034986.2">
    <property type="protein sequence ID" value="ENSEEEP00000034583.2"/>
    <property type="gene ID" value="ENSEEEG00000016441.2"/>
</dbReference>
<dbReference type="PANTHER" id="PTHR22692:SF16">
    <property type="entry name" value="MYOSIN XVB"/>
    <property type="match status" value="1"/>
</dbReference>
<dbReference type="PANTHER" id="PTHR22692">
    <property type="entry name" value="MYOSIN VII, XV"/>
    <property type="match status" value="1"/>
</dbReference>
<dbReference type="InterPro" id="IPR051567">
    <property type="entry name" value="Unconventional_Myosin_ATPase"/>
</dbReference>
<dbReference type="Proteomes" id="UP000314983">
    <property type="component" value="Chromosome 14"/>
</dbReference>
<evidence type="ECO:0000313" key="3">
    <source>
        <dbReference type="Proteomes" id="UP000314983"/>
    </source>
</evidence>